<evidence type="ECO:0000313" key="2">
    <source>
        <dbReference type="EMBL" id="GFU55518.1"/>
    </source>
</evidence>
<dbReference type="Proteomes" id="UP000887013">
    <property type="component" value="Unassembled WGS sequence"/>
</dbReference>
<protein>
    <submittedName>
        <fullName evidence="2">Uncharacterized protein</fullName>
    </submittedName>
</protein>
<evidence type="ECO:0000256" key="1">
    <source>
        <dbReference type="SAM" id="Phobius"/>
    </source>
</evidence>
<gene>
    <name evidence="2" type="ORF">NPIL_640871</name>
</gene>
<comment type="caution">
    <text evidence="2">The sequence shown here is derived from an EMBL/GenBank/DDBJ whole genome shotgun (WGS) entry which is preliminary data.</text>
</comment>
<reference evidence="2" key="1">
    <citation type="submission" date="2020-08" db="EMBL/GenBank/DDBJ databases">
        <title>Multicomponent nature underlies the extraordinary mechanical properties of spider dragline silk.</title>
        <authorList>
            <person name="Kono N."/>
            <person name="Nakamura H."/>
            <person name="Mori M."/>
            <person name="Yoshida Y."/>
            <person name="Ohtoshi R."/>
            <person name="Malay A.D."/>
            <person name="Moran D.A.P."/>
            <person name="Tomita M."/>
            <person name="Numata K."/>
            <person name="Arakawa K."/>
        </authorList>
    </citation>
    <scope>NUCLEOTIDE SEQUENCE</scope>
</reference>
<organism evidence="2 3">
    <name type="scientific">Nephila pilipes</name>
    <name type="common">Giant wood spider</name>
    <name type="synonym">Nephila maculata</name>
    <dbReference type="NCBI Taxonomy" id="299642"/>
    <lineage>
        <taxon>Eukaryota</taxon>
        <taxon>Metazoa</taxon>
        <taxon>Ecdysozoa</taxon>
        <taxon>Arthropoda</taxon>
        <taxon>Chelicerata</taxon>
        <taxon>Arachnida</taxon>
        <taxon>Araneae</taxon>
        <taxon>Araneomorphae</taxon>
        <taxon>Entelegynae</taxon>
        <taxon>Araneoidea</taxon>
        <taxon>Nephilidae</taxon>
        <taxon>Nephila</taxon>
    </lineage>
</organism>
<sequence>MYVVHLMRGRELLSGKISLPNEMVLEMHLFNDGSLFWDVFNERTFSCSLERAHSPFVSAVGTSFLAENKGSAEGLLNQLRRRRGLWGWPDLPPIDFCSWVQVEVSVVYKGQENKERIRNHIAAILFRVVRKELDVLENKTVVFCSVILVIGIVPLLTFVTNCCLKFLLFCTPTHFNKNW</sequence>
<proteinExistence type="predicted"/>
<keyword evidence="3" id="KW-1185">Reference proteome</keyword>
<evidence type="ECO:0000313" key="3">
    <source>
        <dbReference type="Proteomes" id="UP000887013"/>
    </source>
</evidence>
<keyword evidence="1" id="KW-0812">Transmembrane</keyword>
<name>A0A8X6UV51_NEPPI</name>
<feature type="transmembrane region" description="Helical" evidence="1">
    <location>
        <begin position="140"/>
        <end position="159"/>
    </location>
</feature>
<dbReference type="AlphaFoldDB" id="A0A8X6UV51"/>
<keyword evidence="1" id="KW-0472">Membrane</keyword>
<dbReference type="EMBL" id="BMAW01039368">
    <property type="protein sequence ID" value="GFU55518.1"/>
    <property type="molecule type" value="Genomic_DNA"/>
</dbReference>
<keyword evidence="1" id="KW-1133">Transmembrane helix</keyword>
<accession>A0A8X6UV51</accession>